<dbReference type="EMBL" id="JACHID010000004">
    <property type="protein sequence ID" value="MBB5021650.1"/>
    <property type="molecule type" value="Genomic_DNA"/>
</dbReference>
<gene>
    <name evidence="1" type="ORF">HNR37_000962</name>
</gene>
<organism evidence="1 2">
    <name type="scientific">Desulfurispira natronophila</name>
    <dbReference type="NCBI Taxonomy" id="682562"/>
    <lineage>
        <taxon>Bacteria</taxon>
        <taxon>Pseudomonadati</taxon>
        <taxon>Chrysiogenota</taxon>
        <taxon>Chrysiogenia</taxon>
        <taxon>Chrysiogenales</taxon>
        <taxon>Chrysiogenaceae</taxon>
        <taxon>Desulfurispira</taxon>
    </lineage>
</organism>
<name>A0A7W7Y3Z5_9BACT</name>
<comment type="caution">
    <text evidence="1">The sequence shown here is derived from an EMBL/GenBank/DDBJ whole genome shotgun (WGS) entry which is preliminary data.</text>
</comment>
<dbReference type="AlphaFoldDB" id="A0A7W7Y3Z5"/>
<accession>A0A7W7Y3Z5</accession>
<sequence>MRFVHSQDVATWIDCHKRAFEFFGGVPRTVMADLDIVDYQNQEDTNKEIIRRFNSIFRGE</sequence>
<dbReference type="Proteomes" id="UP000528322">
    <property type="component" value="Unassembled WGS sequence"/>
</dbReference>
<proteinExistence type="predicted"/>
<keyword evidence="2" id="KW-1185">Reference proteome</keyword>
<evidence type="ECO:0000313" key="2">
    <source>
        <dbReference type="Proteomes" id="UP000528322"/>
    </source>
</evidence>
<reference evidence="1 2" key="1">
    <citation type="submission" date="2020-08" db="EMBL/GenBank/DDBJ databases">
        <title>Genomic Encyclopedia of Type Strains, Phase IV (KMG-IV): sequencing the most valuable type-strain genomes for metagenomic binning, comparative biology and taxonomic classification.</title>
        <authorList>
            <person name="Goeker M."/>
        </authorList>
    </citation>
    <scope>NUCLEOTIDE SEQUENCE [LARGE SCALE GENOMIC DNA]</scope>
    <source>
        <strain evidence="1 2">DSM 22071</strain>
    </source>
</reference>
<evidence type="ECO:0000313" key="1">
    <source>
        <dbReference type="EMBL" id="MBB5021650.1"/>
    </source>
</evidence>
<protein>
    <submittedName>
        <fullName evidence="1">Transposase</fullName>
    </submittedName>
</protein>